<dbReference type="PANTHER" id="PTHR30055">
    <property type="entry name" value="HTH-TYPE TRANSCRIPTIONAL REGULATOR RUTR"/>
    <property type="match status" value="1"/>
</dbReference>
<evidence type="ECO:0000313" key="6">
    <source>
        <dbReference type="Proteomes" id="UP001230426"/>
    </source>
</evidence>
<dbReference type="InterPro" id="IPR050109">
    <property type="entry name" value="HTH-type_TetR-like_transc_reg"/>
</dbReference>
<gene>
    <name evidence="5" type="ORF">J2S55_001602</name>
</gene>
<proteinExistence type="predicted"/>
<dbReference type="PANTHER" id="PTHR30055:SF219">
    <property type="entry name" value="TRANSCRIPTIONAL REGULATORY PROTEIN"/>
    <property type="match status" value="1"/>
</dbReference>
<feature type="domain" description="HTH tetR-type" evidence="4">
    <location>
        <begin position="6"/>
        <end position="66"/>
    </location>
</feature>
<reference evidence="5 6" key="1">
    <citation type="submission" date="2023-07" db="EMBL/GenBank/DDBJ databases">
        <title>Sequencing the genomes of 1000 actinobacteria strains.</title>
        <authorList>
            <person name="Klenk H.-P."/>
        </authorList>
    </citation>
    <scope>NUCLEOTIDE SEQUENCE [LARGE SCALE GENOMIC DNA]</scope>
    <source>
        <strain evidence="5 6">DSM 44109</strain>
    </source>
</reference>
<dbReference type="SUPFAM" id="SSF46689">
    <property type="entry name" value="Homeodomain-like"/>
    <property type="match status" value="1"/>
</dbReference>
<accession>A0ABT9QZF7</accession>
<feature type="region of interest" description="Disordered" evidence="3">
    <location>
        <begin position="203"/>
        <end position="227"/>
    </location>
</feature>
<dbReference type="Gene3D" id="1.10.357.10">
    <property type="entry name" value="Tetracycline Repressor, domain 2"/>
    <property type="match status" value="1"/>
</dbReference>
<name>A0ABT9QZF7_9ACTN</name>
<evidence type="ECO:0000313" key="5">
    <source>
        <dbReference type="EMBL" id="MDP9862343.1"/>
    </source>
</evidence>
<feature type="compositionally biased region" description="Pro residues" evidence="3">
    <location>
        <begin position="205"/>
        <end position="227"/>
    </location>
</feature>
<evidence type="ECO:0000256" key="1">
    <source>
        <dbReference type="ARBA" id="ARBA00023125"/>
    </source>
</evidence>
<feature type="DNA-binding region" description="H-T-H motif" evidence="2">
    <location>
        <begin position="29"/>
        <end position="48"/>
    </location>
</feature>
<dbReference type="Proteomes" id="UP001230426">
    <property type="component" value="Unassembled WGS sequence"/>
</dbReference>
<keyword evidence="6" id="KW-1185">Reference proteome</keyword>
<dbReference type="InterPro" id="IPR001647">
    <property type="entry name" value="HTH_TetR"/>
</dbReference>
<keyword evidence="1 2" id="KW-0238">DNA-binding</keyword>
<dbReference type="Pfam" id="PF00440">
    <property type="entry name" value="TetR_N"/>
    <property type="match status" value="1"/>
</dbReference>
<protein>
    <submittedName>
        <fullName evidence="5">AcrR family transcriptional regulator</fullName>
    </submittedName>
</protein>
<evidence type="ECO:0000259" key="4">
    <source>
        <dbReference type="PROSITE" id="PS50977"/>
    </source>
</evidence>
<dbReference type="RefSeq" id="WP_306858383.1">
    <property type="nucleotide sequence ID" value="NZ_JAUSRB010000001.1"/>
</dbReference>
<comment type="caution">
    <text evidence="5">The sequence shown here is derived from an EMBL/GenBank/DDBJ whole genome shotgun (WGS) entry which is preliminary data.</text>
</comment>
<dbReference type="PROSITE" id="PS50977">
    <property type="entry name" value="HTH_TETR_2"/>
    <property type="match status" value="1"/>
</dbReference>
<evidence type="ECO:0000256" key="3">
    <source>
        <dbReference type="SAM" id="MobiDB-lite"/>
    </source>
</evidence>
<dbReference type="InterPro" id="IPR009057">
    <property type="entry name" value="Homeodomain-like_sf"/>
</dbReference>
<sequence>MTSADGGQRELILQVATRLFAALGYDATSVSQIAEAAGLDIAAITGSVGSKRDLYLAVMERAHQAELTGLERSVREIAAAAPEETTAAVHRLIDDYIDFCTQNSEFPALWMHRWLFDASDVTELDRHYVQPLVQYVTEALAPLTSGSTDLKYVIWSVIWCTHAFARGGVLDEDGNRVGPEDPETLRRFRAYLHQMLHCVLTLPGDAPPAPGGPPPAPGPPPPLGGPF</sequence>
<organism evidence="5 6">
    <name type="scientific">Streptosporangium brasiliense</name>
    <dbReference type="NCBI Taxonomy" id="47480"/>
    <lineage>
        <taxon>Bacteria</taxon>
        <taxon>Bacillati</taxon>
        <taxon>Actinomycetota</taxon>
        <taxon>Actinomycetes</taxon>
        <taxon>Streptosporangiales</taxon>
        <taxon>Streptosporangiaceae</taxon>
        <taxon>Streptosporangium</taxon>
    </lineage>
</organism>
<evidence type="ECO:0000256" key="2">
    <source>
        <dbReference type="PROSITE-ProRule" id="PRU00335"/>
    </source>
</evidence>
<dbReference type="EMBL" id="JAUSRB010000001">
    <property type="protein sequence ID" value="MDP9862343.1"/>
    <property type="molecule type" value="Genomic_DNA"/>
</dbReference>